<dbReference type="GO" id="GO:0005085">
    <property type="term" value="F:guanyl-nucleotide exchange factor activity"/>
    <property type="evidence" value="ECO:0007669"/>
    <property type="project" value="TreeGrafter"/>
</dbReference>
<dbReference type="InterPro" id="IPR001810">
    <property type="entry name" value="F-box_dom"/>
</dbReference>
<dbReference type="PROSITE" id="PS50181">
    <property type="entry name" value="FBOX"/>
    <property type="match status" value="1"/>
</dbReference>
<dbReference type="PANTHER" id="PTHR45982">
    <property type="entry name" value="REGULATOR OF CHROMOSOME CONDENSATION"/>
    <property type="match status" value="1"/>
</dbReference>
<organism evidence="3 4">
    <name type="scientific">Pseudovirgaria hyperparasitica</name>
    <dbReference type="NCBI Taxonomy" id="470096"/>
    <lineage>
        <taxon>Eukaryota</taxon>
        <taxon>Fungi</taxon>
        <taxon>Dikarya</taxon>
        <taxon>Ascomycota</taxon>
        <taxon>Pezizomycotina</taxon>
        <taxon>Dothideomycetes</taxon>
        <taxon>Dothideomycetes incertae sedis</taxon>
        <taxon>Acrospermales</taxon>
        <taxon>Acrospermaceae</taxon>
        <taxon>Pseudovirgaria</taxon>
    </lineage>
</organism>
<reference evidence="3" key="1">
    <citation type="journal article" date="2020" name="Stud. Mycol.">
        <title>101 Dothideomycetes genomes: a test case for predicting lifestyles and emergence of pathogens.</title>
        <authorList>
            <person name="Haridas S."/>
            <person name="Albert R."/>
            <person name="Binder M."/>
            <person name="Bloem J."/>
            <person name="Labutti K."/>
            <person name="Salamov A."/>
            <person name="Andreopoulos B."/>
            <person name="Baker S."/>
            <person name="Barry K."/>
            <person name="Bills G."/>
            <person name="Bluhm B."/>
            <person name="Cannon C."/>
            <person name="Castanera R."/>
            <person name="Culley D."/>
            <person name="Daum C."/>
            <person name="Ezra D."/>
            <person name="Gonzalez J."/>
            <person name="Henrissat B."/>
            <person name="Kuo A."/>
            <person name="Liang C."/>
            <person name="Lipzen A."/>
            <person name="Lutzoni F."/>
            <person name="Magnuson J."/>
            <person name="Mondo S."/>
            <person name="Nolan M."/>
            <person name="Ohm R."/>
            <person name="Pangilinan J."/>
            <person name="Park H.-J."/>
            <person name="Ramirez L."/>
            <person name="Alfaro M."/>
            <person name="Sun H."/>
            <person name="Tritt A."/>
            <person name="Yoshinaga Y."/>
            <person name="Zwiers L.-H."/>
            <person name="Turgeon B."/>
            <person name="Goodwin S."/>
            <person name="Spatafora J."/>
            <person name="Crous P."/>
            <person name="Grigoriev I."/>
        </authorList>
    </citation>
    <scope>NUCLEOTIDE SEQUENCE</scope>
    <source>
        <strain evidence="3">CBS 121739</strain>
    </source>
</reference>
<evidence type="ECO:0000313" key="3">
    <source>
        <dbReference type="EMBL" id="KAF2762766.1"/>
    </source>
</evidence>
<dbReference type="CDD" id="cd09917">
    <property type="entry name" value="F-box_SF"/>
    <property type="match status" value="1"/>
</dbReference>
<feature type="repeat" description="RCC1" evidence="1">
    <location>
        <begin position="79"/>
        <end position="132"/>
    </location>
</feature>
<proteinExistence type="predicted"/>
<dbReference type="SUPFAM" id="SSF50985">
    <property type="entry name" value="RCC1/BLIP-II"/>
    <property type="match status" value="1"/>
</dbReference>
<dbReference type="InterPro" id="IPR051553">
    <property type="entry name" value="Ran_GTPase-activating"/>
</dbReference>
<dbReference type="GO" id="GO:0005737">
    <property type="term" value="C:cytoplasm"/>
    <property type="evidence" value="ECO:0007669"/>
    <property type="project" value="TreeGrafter"/>
</dbReference>
<name>A0A6A6WKR8_9PEZI</name>
<dbReference type="PROSITE" id="PS50012">
    <property type="entry name" value="RCC1_3"/>
    <property type="match status" value="1"/>
</dbReference>
<sequence length="603" mass="66953">MSITILPVEILDIITKDLTVRDFLALCSTCKALHDPNIRLDAGYWSHVTHEQFRLPNRPAVEGDGRKWQKLYRRLQTQTSVFTWGKSNRGCLGRQGHARCNPVPLPMNNIKELGIIADMQCGGWSTSFLTSRGLLYVAGVLDGMTAEYAVDGVVARLKYPASVPDPLRRENPNNSLVAIRQFSSGRNHILGLSDSGRIWTWKSHAEPALQVKFLHADTYEHRKVTAPGAVKQVMAGWNFSSAYVTGAGILLWGVHRGHTDPEVDTVVLDATAVPWTSYESARKSDRQTAWKTEDEEEIVGSVVTWVCLENYVVFLTDIGRIFASRVEWDNISIVVGNSFELRPLRSTNPYPTSCDVQGSFRSFGVFMNGSVAVLHQDWLDSYSHAQCAVPPSALIPALQQSGVQQLAFGDYHFHALHSDGTITSYGKEPSACGALGLGGGWNKPSRTIRGVLNNHDAELIPEARQTGRRVWFEPEKQKWLEFLSRGGADPDESKERREVLKTRGKGLVELSEWVERRGRNWDWFARGDDGDGDGEDEDGLGAYFALSVSAAGWSSGALVLVNSALTEKMAGRGSFWESERFPRLRLRDGTEMAGTIEVSEWTA</sequence>
<dbReference type="InterPro" id="IPR009091">
    <property type="entry name" value="RCC1/BLIP-II"/>
</dbReference>
<dbReference type="OrthoDB" id="61110at2759"/>
<evidence type="ECO:0000256" key="1">
    <source>
        <dbReference type="PROSITE-ProRule" id="PRU00235"/>
    </source>
</evidence>
<feature type="domain" description="F-box" evidence="2">
    <location>
        <begin position="1"/>
        <end position="48"/>
    </location>
</feature>
<dbReference type="PANTHER" id="PTHR45982:SF3">
    <property type="entry name" value="F-BOX PROTEIN POF9"/>
    <property type="match status" value="1"/>
</dbReference>
<dbReference type="GeneID" id="54488874"/>
<evidence type="ECO:0000259" key="2">
    <source>
        <dbReference type="PROSITE" id="PS50181"/>
    </source>
</evidence>
<dbReference type="Proteomes" id="UP000799437">
    <property type="component" value="Unassembled WGS sequence"/>
</dbReference>
<evidence type="ECO:0000313" key="4">
    <source>
        <dbReference type="Proteomes" id="UP000799437"/>
    </source>
</evidence>
<keyword evidence="4" id="KW-1185">Reference proteome</keyword>
<accession>A0A6A6WKR8</accession>
<dbReference type="Pfam" id="PF00415">
    <property type="entry name" value="RCC1"/>
    <property type="match status" value="1"/>
</dbReference>
<dbReference type="Gene3D" id="2.130.10.30">
    <property type="entry name" value="Regulator of chromosome condensation 1/beta-lactamase-inhibitor protein II"/>
    <property type="match status" value="1"/>
</dbReference>
<dbReference type="InterPro" id="IPR000408">
    <property type="entry name" value="Reg_chr_condens"/>
</dbReference>
<protein>
    <submittedName>
        <fullName evidence="3">RCC1/BLIP-II</fullName>
    </submittedName>
</protein>
<dbReference type="RefSeq" id="XP_033605217.1">
    <property type="nucleotide sequence ID" value="XM_033747820.1"/>
</dbReference>
<dbReference type="EMBL" id="ML996565">
    <property type="protein sequence ID" value="KAF2762766.1"/>
    <property type="molecule type" value="Genomic_DNA"/>
</dbReference>
<dbReference type="AlphaFoldDB" id="A0A6A6WKR8"/>
<gene>
    <name evidence="3" type="ORF">EJ05DRAFT_506448</name>
</gene>